<accession>A0A5B7F055</accession>
<comment type="caution">
    <text evidence="1">The sequence shown here is derived from an EMBL/GenBank/DDBJ whole genome shotgun (WGS) entry which is preliminary data.</text>
</comment>
<dbReference type="Proteomes" id="UP000324222">
    <property type="component" value="Unassembled WGS sequence"/>
</dbReference>
<dbReference type="EMBL" id="VSRR010004510">
    <property type="protein sequence ID" value="MPC39892.1"/>
    <property type="molecule type" value="Genomic_DNA"/>
</dbReference>
<organism evidence="1 2">
    <name type="scientific">Portunus trituberculatus</name>
    <name type="common">Swimming crab</name>
    <name type="synonym">Neptunus trituberculatus</name>
    <dbReference type="NCBI Taxonomy" id="210409"/>
    <lineage>
        <taxon>Eukaryota</taxon>
        <taxon>Metazoa</taxon>
        <taxon>Ecdysozoa</taxon>
        <taxon>Arthropoda</taxon>
        <taxon>Crustacea</taxon>
        <taxon>Multicrustacea</taxon>
        <taxon>Malacostraca</taxon>
        <taxon>Eumalacostraca</taxon>
        <taxon>Eucarida</taxon>
        <taxon>Decapoda</taxon>
        <taxon>Pleocyemata</taxon>
        <taxon>Brachyura</taxon>
        <taxon>Eubrachyura</taxon>
        <taxon>Portunoidea</taxon>
        <taxon>Portunidae</taxon>
        <taxon>Portuninae</taxon>
        <taxon>Portunus</taxon>
    </lineage>
</organism>
<dbReference type="OrthoDB" id="65789at2759"/>
<protein>
    <submittedName>
        <fullName evidence="1">Uncharacterized protein</fullName>
    </submittedName>
</protein>
<reference evidence="1 2" key="1">
    <citation type="submission" date="2019-05" db="EMBL/GenBank/DDBJ databases">
        <title>Another draft genome of Portunus trituberculatus and its Hox gene families provides insights of decapod evolution.</title>
        <authorList>
            <person name="Jeong J.-H."/>
            <person name="Song I."/>
            <person name="Kim S."/>
            <person name="Choi T."/>
            <person name="Kim D."/>
            <person name="Ryu S."/>
            <person name="Kim W."/>
        </authorList>
    </citation>
    <scope>NUCLEOTIDE SEQUENCE [LARGE SCALE GENOMIC DNA]</scope>
    <source>
        <tissue evidence="1">Muscle</tissue>
    </source>
</reference>
<sequence>MEPYSPLSVLVDTDNVLYLLVGEPTEVSTYDAHPPNSHLCCLASREPKTVVVPVEVQDTLEDGVGVVEPVSTGSSKLASQLHLQCEASTSAPSQELAELLQRPHLLVWPLGCAQSGVM</sequence>
<evidence type="ECO:0000313" key="2">
    <source>
        <dbReference type="Proteomes" id="UP000324222"/>
    </source>
</evidence>
<proteinExistence type="predicted"/>
<gene>
    <name evidence="1" type="ORF">E2C01_033444</name>
</gene>
<dbReference type="AlphaFoldDB" id="A0A5B7F055"/>
<name>A0A5B7F055_PORTR</name>
<keyword evidence="2" id="KW-1185">Reference proteome</keyword>
<evidence type="ECO:0000313" key="1">
    <source>
        <dbReference type="EMBL" id="MPC39892.1"/>
    </source>
</evidence>